<dbReference type="Proteomes" id="UP000094056">
    <property type="component" value="Unassembled WGS sequence"/>
</dbReference>
<proteinExistence type="predicted"/>
<organism evidence="1 2">
    <name type="scientific">Candidatus Scalindua rubra</name>
    <dbReference type="NCBI Taxonomy" id="1872076"/>
    <lineage>
        <taxon>Bacteria</taxon>
        <taxon>Pseudomonadati</taxon>
        <taxon>Planctomycetota</taxon>
        <taxon>Candidatus Brocadiia</taxon>
        <taxon>Candidatus Brocadiales</taxon>
        <taxon>Candidatus Scalinduaceae</taxon>
        <taxon>Candidatus Scalindua</taxon>
    </lineage>
</organism>
<dbReference type="EMBL" id="MAYW01000005">
    <property type="protein sequence ID" value="ODS34503.1"/>
    <property type="molecule type" value="Genomic_DNA"/>
</dbReference>
<protein>
    <submittedName>
        <fullName evidence="1">Uncharacterized protein</fullName>
    </submittedName>
</protein>
<gene>
    <name evidence="1" type="ORF">SCARUB_00379</name>
</gene>
<comment type="caution">
    <text evidence="1">The sequence shown here is derived from an EMBL/GenBank/DDBJ whole genome shotgun (WGS) entry which is preliminary data.</text>
</comment>
<sequence length="156" mass="17917">MSGTPLNFDEIETVKLLRANGLTFHAISLKINRDPKTVKKACLDPIIASEIIEIQEVLADQYESLSRRMIDSITDDDINKLNAYQRTIASGICTDKMRLLRNESTENISMEKLDADKEAREERRIELEESMSEITGVDYEAERVKLREKILRESAR</sequence>
<name>A0A1E3XFU2_9BACT</name>
<accession>A0A1E3XFU2</accession>
<dbReference type="AlphaFoldDB" id="A0A1E3XFU2"/>
<evidence type="ECO:0000313" key="1">
    <source>
        <dbReference type="EMBL" id="ODS34503.1"/>
    </source>
</evidence>
<reference evidence="1 2" key="1">
    <citation type="submission" date="2016-07" db="EMBL/GenBank/DDBJ databases">
        <title>Draft genome of Scalindua rubra, obtained from a brine-seawater interface in the Red Sea, sheds light on salt adaptation in anammox bacteria.</title>
        <authorList>
            <person name="Speth D.R."/>
            <person name="Lagkouvardos I."/>
            <person name="Wang Y."/>
            <person name="Qian P.-Y."/>
            <person name="Dutilh B.E."/>
            <person name="Jetten M.S."/>
        </authorList>
    </citation>
    <scope>NUCLEOTIDE SEQUENCE [LARGE SCALE GENOMIC DNA]</scope>
    <source>
        <strain evidence="1">BSI-1</strain>
    </source>
</reference>
<evidence type="ECO:0000313" key="2">
    <source>
        <dbReference type="Proteomes" id="UP000094056"/>
    </source>
</evidence>